<sequence>MSTSDIFTLTPDSAKKNCQQIKCPDVQTLKLLTGMPDFLFENELTTEDERFKVLPDINLKENRTSQNLCTVLKAYVYGNSNDAQVYEEMLNRFIFPMTLQHYGSKEQNLTIKENTSFVIDSGDTVSLSFKSVTLEKNASLVCAHTHVHFQTEQMTQLEHTSLNNGIVVIGTHGGNGGNGAAGANGGNGGSDINKKLGGNGTEGADGSPGTEGGNSSECKFYIKKLTGDTPFGSYGGNGGNGGNGGSGRDGEASKSCTDGGNGGNGANIVIYIEEGVEYILTGTHDVSPGQGGKGGAAGKDGSKKSDGKPGSPGTSGSAGKSGSAGQAGQSGNISILPYRDPVD</sequence>
<name>A0A1V2UKY2_ENTMU</name>
<comment type="caution">
    <text evidence="2">The sequence shown here is derived from an EMBL/GenBank/DDBJ whole genome shotgun (WGS) entry which is preliminary data.</text>
</comment>
<accession>A0A1V2UKY2</accession>
<feature type="compositionally biased region" description="Gly residues" evidence="1">
    <location>
        <begin position="234"/>
        <end position="247"/>
    </location>
</feature>
<gene>
    <name evidence="2" type="ORF">BTN92_05175</name>
</gene>
<organism evidence="2 3">
    <name type="scientific">Enterococcus mundtii</name>
    <dbReference type="NCBI Taxonomy" id="53346"/>
    <lineage>
        <taxon>Bacteria</taxon>
        <taxon>Bacillati</taxon>
        <taxon>Bacillota</taxon>
        <taxon>Bacilli</taxon>
        <taxon>Lactobacillales</taxon>
        <taxon>Enterococcaceae</taxon>
        <taxon>Enterococcus</taxon>
    </lineage>
</organism>
<evidence type="ECO:0000313" key="3">
    <source>
        <dbReference type="Proteomes" id="UP000189299"/>
    </source>
</evidence>
<dbReference type="Proteomes" id="UP000189299">
    <property type="component" value="Unassembled WGS sequence"/>
</dbReference>
<reference evidence="2 3" key="1">
    <citation type="submission" date="2016-12" db="EMBL/GenBank/DDBJ databases">
        <authorList>
            <person name="Song W.-J."/>
            <person name="Kurnit D.M."/>
        </authorList>
    </citation>
    <scope>NUCLEOTIDE SEQUENCE [LARGE SCALE GENOMIC DNA]</scope>
    <source>
        <strain evidence="2 3">CGB1038-1_S1</strain>
    </source>
</reference>
<feature type="region of interest" description="Disordered" evidence="1">
    <location>
        <begin position="282"/>
        <end position="343"/>
    </location>
</feature>
<feature type="compositionally biased region" description="Gly residues" evidence="1">
    <location>
        <begin position="289"/>
        <end position="298"/>
    </location>
</feature>
<evidence type="ECO:0000256" key="1">
    <source>
        <dbReference type="SAM" id="MobiDB-lite"/>
    </source>
</evidence>
<protein>
    <submittedName>
        <fullName evidence="2">Uncharacterized protein</fullName>
    </submittedName>
</protein>
<feature type="region of interest" description="Disordered" evidence="1">
    <location>
        <begin position="234"/>
        <end position="260"/>
    </location>
</feature>
<dbReference type="EMBL" id="MSTR01000004">
    <property type="protein sequence ID" value="ONN43697.1"/>
    <property type="molecule type" value="Genomic_DNA"/>
</dbReference>
<feature type="region of interest" description="Disordered" evidence="1">
    <location>
        <begin position="192"/>
        <end position="215"/>
    </location>
</feature>
<feature type="compositionally biased region" description="Low complexity" evidence="1">
    <location>
        <begin position="308"/>
        <end position="331"/>
    </location>
</feature>
<dbReference type="AlphaFoldDB" id="A0A1V2UKY2"/>
<proteinExistence type="predicted"/>
<evidence type="ECO:0000313" key="2">
    <source>
        <dbReference type="EMBL" id="ONN43697.1"/>
    </source>
</evidence>